<proteinExistence type="predicted"/>
<name>A0A382EWG0_9ZZZZ</name>
<evidence type="ECO:0000313" key="1">
    <source>
        <dbReference type="EMBL" id="SVB55106.1"/>
    </source>
</evidence>
<dbReference type="InterPro" id="IPR011990">
    <property type="entry name" value="TPR-like_helical_dom_sf"/>
</dbReference>
<dbReference type="Gene3D" id="1.25.40.10">
    <property type="entry name" value="Tetratricopeptide repeat domain"/>
    <property type="match status" value="1"/>
</dbReference>
<accession>A0A382EWG0</accession>
<dbReference type="EMBL" id="UINC01046725">
    <property type="protein sequence ID" value="SVB55106.1"/>
    <property type="molecule type" value="Genomic_DNA"/>
</dbReference>
<protein>
    <recommendedName>
        <fullName evidence="2">Sel1 repeat family protein</fullName>
    </recommendedName>
</protein>
<dbReference type="SUPFAM" id="SSF81901">
    <property type="entry name" value="HCP-like"/>
    <property type="match status" value="1"/>
</dbReference>
<organism evidence="1">
    <name type="scientific">marine metagenome</name>
    <dbReference type="NCBI Taxonomy" id="408172"/>
    <lineage>
        <taxon>unclassified sequences</taxon>
        <taxon>metagenomes</taxon>
        <taxon>ecological metagenomes</taxon>
    </lineage>
</organism>
<reference evidence="1" key="1">
    <citation type="submission" date="2018-05" db="EMBL/GenBank/DDBJ databases">
        <authorList>
            <person name="Lanie J.A."/>
            <person name="Ng W.-L."/>
            <person name="Kazmierczak K.M."/>
            <person name="Andrzejewski T.M."/>
            <person name="Davidsen T.M."/>
            <person name="Wayne K.J."/>
            <person name="Tettelin H."/>
            <person name="Glass J.I."/>
            <person name="Rusch D."/>
            <person name="Podicherti R."/>
            <person name="Tsui H.-C.T."/>
            <person name="Winkler M.E."/>
        </authorList>
    </citation>
    <scope>NUCLEOTIDE SEQUENCE</scope>
</reference>
<gene>
    <name evidence="1" type="ORF">METZ01_LOCUS207960</name>
</gene>
<evidence type="ECO:0008006" key="2">
    <source>
        <dbReference type="Google" id="ProtNLM"/>
    </source>
</evidence>
<dbReference type="AlphaFoldDB" id="A0A382EWG0"/>
<sequence>MKMGFFKDLFGGSDERKRGDEYATEGLIWETGGAMGTGDKDIGRAISLYRKSCSMGSAHGCFYLAQSYKYGHGVPESKIDYNKYIEKSKELDPEVYRRLSSQLRDMD</sequence>